<reference evidence="1 2" key="1">
    <citation type="journal article" date="2011" name="PLoS Pathog.">
        <title>Dynamic evolution of pathogenicity revealed by sequencing and comparative genomics of 19 Pseudomonas syringae isolates.</title>
        <authorList>
            <person name="Baltrus D.A."/>
            <person name="Nishimura M.T."/>
            <person name="Romanchuk A."/>
            <person name="Chang J.H."/>
            <person name="Mukhtar M.S."/>
            <person name="Cherkis K."/>
            <person name="Roach J."/>
            <person name="Grant S.R."/>
            <person name="Jones C.D."/>
            <person name="Dangl J.L."/>
        </authorList>
    </citation>
    <scope>NUCLEOTIDE SEQUENCE [LARGE SCALE GENOMIC DNA]</scope>
    <source>
        <strain evidence="1 2">M301315</strain>
    </source>
</reference>
<evidence type="ECO:0000313" key="1">
    <source>
        <dbReference type="EMBL" id="AXH59866.1"/>
    </source>
</evidence>
<organism evidence="1 2">
    <name type="scientific">Pseudomonas amygdali pv. lachrymans str. M301315</name>
    <dbReference type="NCBI Taxonomy" id="629260"/>
    <lineage>
        <taxon>Bacteria</taxon>
        <taxon>Pseudomonadati</taxon>
        <taxon>Pseudomonadota</taxon>
        <taxon>Gammaproteobacteria</taxon>
        <taxon>Pseudomonadales</taxon>
        <taxon>Pseudomonadaceae</taxon>
        <taxon>Pseudomonas</taxon>
        <taxon>Pseudomonas amygdali</taxon>
    </lineage>
</organism>
<dbReference type="GeneID" id="39474578"/>
<dbReference type="EMBL" id="CP031226">
    <property type="protein sequence ID" value="AXH59866.1"/>
    <property type="molecule type" value="Genomic_DNA"/>
</dbReference>
<proteinExistence type="predicted"/>
<dbReference type="Proteomes" id="UP000006426">
    <property type="component" value="Plasmid pmppla107"/>
</dbReference>
<dbReference type="AlphaFoldDB" id="A0AAD0PW75"/>
<protein>
    <submittedName>
        <fullName evidence="1">Uncharacterized protein</fullName>
    </submittedName>
</protein>
<accession>A0AAD0PW75</accession>
<geneLocation type="plasmid" evidence="2">
    <name>pmppla107</name>
</geneLocation>
<evidence type="ECO:0000313" key="2">
    <source>
        <dbReference type="Proteomes" id="UP000006426"/>
    </source>
</evidence>
<gene>
    <name evidence="1" type="ORF">PLA107_032085</name>
</gene>
<name>A0AAD0PW75_PSEAV</name>
<sequence>MAALKAMFPTGAADDMNFVLFSTSGTHGSYRTLEEEEVEPGQGVTFMVVQPRLVITRYGVVYPESKDDFAFLKNLRSTSREAVLGIAGGA</sequence>
<keyword evidence="1" id="KW-0614">Plasmid</keyword>
<dbReference type="RefSeq" id="WP_005741838.1">
    <property type="nucleotide sequence ID" value="NZ_CP031226.1"/>
</dbReference>